<name>A0A540X6X3_9BACT</name>
<evidence type="ECO:0000313" key="1">
    <source>
        <dbReference type="EMBL" id="TQF16929.1"/>
    </source>
</evidence>
<proteinExistence type="predicted"/>
<comment type="caution">
    <text evidence="1">The sequence shown here is derived from an EMBL/GenBank/DDBJ whole genome shotgun (WGS) entry which is preliminary data.</text>
</comment>
<gene>
    <name evidence="1" type="ORF">FJV41_05795</name>
</gene>
<sequence length="272" mass="30151">MLLVTQGREPRRQLLLKPAPGSKQVVSAIHASSVTVETGGTTRRAPPAPSTRMTFIIHVQSVSPEGDTRYDFTLDAVDLLVHPGTSEQHVDEVRKSLAFLPGLTGAGLSGWRGNTLDLKLPAHLEPQRRRELQDLAKALQFVGNPFPQEAIGLGARWDQPLYGSGPVGTQGTGSFELFSLEGSRAGTRFLIQQTSKNQPVPAEYQTRSDSSERMMIRSQTKGETVFRLDRLWPASSEMEMRVQADLSSEKEDPPRRLKVITDVKVRLEEKDR</sequence>
<dbReference type="AlphaFoldDB" id="A0A540X6X3"/>
<organism evidence="1 2">
    <name type="scientific">Myxococcus llanfairpwllgwyngyllgogerychwyrndrobwllllantysiliogogogochensis</name>
    <dbReference type="NCBI Taxonomy" id="2590453"/>
    <lineage>
        <taxon>Bacteria</taxon>
        <taxon>Pseudomonadati</taxon>
        <taxon>Myxococcota</taxon>
        <taxon>Myxococcia</taxon>
        <taxon>Myxococcales</taxon>
        <taxon>Cystobacterineae</taxon>
        <taxon>Myxococcaceae</taxon>
        <taxon>Myxococcus</taxon>
    </lineage>
</organism>
<evidence type="ECO:0000313" key="2">
    <source>
        <dbReference type="Proteomes" id="UP000315369"/>
    </source>
</evidence>
<protein>
    <submittedName>
        <fullName evidence="1">Uncharacterized protein</fullName>
    </submittedName>
</protein>
<reference evidence="1 2" key="1">
    <citation type="submission" date="2019-06" db="EMBL/GenBank/DDBJ databases">
        <authorList>
            <person name="Livingstone P."/>
            <person name="Whitworth D."/>
        </authorList>
    </citation>
    <scope>NUCLEOTIDE SEQUENCE [LARGE SCALE GENOMIC DNA]</scope>
    <source>
        <strain evidence="1 2">AM401</strain>
    </source>
</reference>
<accession>A0A540X6X3</accession>
<dbReference type="OrthoDB" id="5524741at2"/>
<dbReference type="RefSeq" id="WP_141641403.1">
    <property type="nucleotide sequence ID" value="NZ_VIFM01000015.1"/>
</dbReference>
<dbReference type="EMBL" id="VIFM01000015">
    <property type="protein sequence ID" value="TQF16929.1"/>
    <property type="molecule type" value="Genomic_DNA"/>
</dbReference>
<dbReference type="Proteomes" id="UP000315369">
    <property type="component" value="Unassembled WGS sequence"/>
</dbReference>
<keyword evidence="2" id="KW-1185">Reference proteome</keyword>